<organism evidence="2 3">
    <name type="scientific">Reticulomyxa filosa</name>
    <dbReference type="NCBI Taxonomy" id="46433"/>
    <lineage>
        <taxon>Eukaryota</taxon>
        <taxon>Sar</taxon>
        <taxon>Rhizaria</taxon>
        <taxon>Retaria</taxon>
        <taxon>Foraminifera</taxon>
        <taxon>Monothalamids</taxon>
        <taxon>Reticulomyxidae</taxon>
        <taxon>Reticulomyxa</taxon>
    </lineage>
</organism>
<keyword evidence="3" id="KW-1185">Reference proteome</keyword>
<name>X6MNE7_RETFI</name>
<protein>
    <submittedName>
        <fullName evidence="2">Uncharacterized protein</fullName>
    </submittedName>
</protein>
<gene>
    <name evidence="2" type="ORF">RFI_21839</name>
</gene>
<proteinExistence type="predicted"/>
<evidence type="ECO:0000313" key="2">
    <source>
        <dbReference type="EMBL" id="ETO15523.1"/>
    </source>
</evidence>
<feature type="compositionally biased region" description="Basic and acidic residues" evidence="1">
    <location>
        <begin position="41"/>
        <end position="50"/>
    </location>
</feature>
<evidence type="ECO:0000313" key="3">
    <source>
        <dbReference type="Proteomes" id="UP000023152"/>
    </source>
</evidence>
<sequence>MQVLCLKNHETSKNHPSDSLRRGKKMIPEEKASQSIQHQPAKREYQEHSKKKEKGNNNNNKVAEHQLYSKRCDARATIQSNDANVKIEHSTQRNTKQKKDQKDPCKNSQMKNNKKLDNYSNPSLGIDYEIGCYFYNFNTDIWFQPSITNNELFLIQ</sequence>
<feature type="compositionally biased region" description="Basic and acidic residues" evidence="1">
    <location>
        <begin position="7"/>
        <end position="32"/>
    </location>
</feature>
<reference evidence="2 3" key="1">
    <citation type="journal article" date="2013" name="Curr. Biol.">
        <title>The Genome of the Foraminiferan Reticulomyxa filosa.</title>
        <authorList>
            <person name="Glockner G."/>
            <person name="Hulsmann N."/>
            <person name="Schleicher M."/>
            <person name="Noegel A.A."/>
            <person name="Eichinger L."/>
            <person name="Gallinger C."/>
            <person name="Pawlowski J."/>
            <person name="Sierra R."/>
            <person name="Euteneuer U."/>
            <person name="Pillet L."/>
            <person name="Moustafa A."/>
            <person name="Platzer M."/>
            <person name="Groth M."/>
            <person name="Szafranski K."/>
            <person name="Schliwa M."/>
        </authorList>
    </citation>
    <scope>NUCLEOTIDE SEQUENCE [LARGE SCALE GENOMIC DNA]</scope>
</reference>
<dbReference type="AlphaFoldDB" id="X6MNE7"/>
<evidence type="ECO:0000256" key="1">
    <source>
        <dbReference type="SAM" id="MobiDB-lite"/>
    </source>
</evidence>
<feature type="region of interest" description="Disordered" evidence="1">
    <location>
        <begin position="1"/>
        <end position="120"/>
    </location>
</feature>
<feature type="compositionally biased region" description="Basic and acidic residues" evidence="1">
    <location>
        <begin position="85"/>
        <end position="105"/>
    </location>
</feature>
<comment type="caution">
    <text evidence="2">The sequence shown here is derived from an EMBL/GenBank/DDBJ whole genome shotgun (WGS) entry which is preliminary data.</text>
</comment>
<accession>X6MNE7</accession>
<dbReference type="EMBL" id="ASPP01019051">
    <property type="protein sequence ID" value="ETO15523.1"/>
    <property type="molecule type" value="Genomic_DNA"/>
</dbReference>
<dbReference type="Proteomes" id="UP000023152">
    <property type="component" value="Unassembled WGS sequence"/>
</dbReference>